<dbReference type="Pfam" id="PF21244">
    <property type="entry name" value="PurT_C"/>
    <property type="match status" value="1"/>
</dbReference>
<dbReference type="Pfam" id="PF22660">
    <property type="entry name" value="RS_preATP-grasp-like"/>
    <property type="match status" value="1"/>
</dbReference>
<name>A0AAW8GBK5_9GAMM</name>
<comment type="subunit">
    <text evidence="1 8">Homodimer.</text>
</comment>
<feature type="binding site" evidence="8">
    <location>
        <position position="279"/>
    </location>
    <ligand>
        <name>Mg(2+)</name>
        <dbReference type="ChEBI" id="CHEBI:18420"/>
    </ligand>
</feature>
<dbReference type="FunFam" id="3.30.1490.20:FF:000013">
    <property type="entry name" value="Formate-dependent phosphoribosylglycinamide formyltransferase"/>
    <property type="match status" value="1"/>
</dbReference>
<feature type="binding site" evidence="8">
    <location>
        <position position="203"/>
    </location>
    <ligand>
        <name>ATP</name>
        <dbReference type="ChEBI" id="CHEBI:30616"/>
    </ligand>
</feature>
<keyword evidence="2 8" id="KW-0436">Ligase</keyword>
<dbReference type="Gene3D" id="3.40.50.20">
    <property type="match status" value="1"/>
</dbReference>
<comment type="catalytic activity">
    <reaction evidence="8">
        <text>N(1)-(5-phospho-beta-D-ribosyl)glycinamide + formate + ATP = N(2)-formyl-N(1)-(5-phospho-beta-D-ribosyl)glycinamide + ADP + phosphate + H(+)</text>
        <dbReference type="Rhea" id="RHEA:24829"/>
        <dbReference type="ChEBI" id="CHEBI:15378"/>
        <dbReference type="ChEBI" id="CHEBI:15740"/>
        <dbReference type="ChEBI" id="CHEBI:30616"/>
        <dbReference type="ChEBI" id="CHEBI:43474"/>
        <dbReference type="ChEBI" id="CHEBI:143788"/>
        <dbReference type="ChEBI" id="CHEBI:147286"/>
        <dbReference type="ChEBI" id="CHEBI:456216"/>
        <dbReference type="EC" id="6.3.1.21"/>
    </reaction>
</comment>
<dbReference type="EC" id="6.3.1.21" evidence="8"/>
<dbReference type="Gene3D" id="3.30.1490.20">
    <property type="entry name" value="ATP-grasp fold, A domain"/>
    <property type="match status" value="1"/>
</dbReference>
<keyword evidence="4 8" id="KW-0547">Nucleotide-binding</keyword>
<dbReference type="InterPro" id="IPR011761">
    <property type="entry name" value="ATP-grasp"/>
</dbReference>
<evidence type="ECO:0000256" key="3">
    <source>
        <dbReference type="ARBA" id="ARBA00022723"/>
    </source>
</evidence>
<dbReference type="GO" id="GO:0004644">
    <property type="term" value="F:phosphoribosylglycinamide formyltransferase activity"/>
    <property type="evidence" value="ECO:0007669"/>
    <property type="project" value="UniProtKB-UniRule"/>
</dbReference>
<feature type="binding site" evidence="8">
    <location>
        <begin position="22"/>
        <end position="23"/>
    </location>
    <ligand>
        <name>N(1)-(5-phospho-beta-D-ribosyl)glycinamide</name>
        <dbReference type="ChEBI" id="CHEBI:143788"/>
    </ligand>
</feature>
<gene>
    <name evidence="8" type="primary">purT</name>
    <name evidence="10" type="ORF">QE383_000704</name>
</gene>
<proteinExistence type="inferred from homology"/>
<dbReference type="AlphaFoldDB" id="A0AAW8GBK5"/>
<evidence type="ECO:0000256" key="2">
    <source>
        <dbReference type="ARBA" id="ARBA00022598"/>
    </source>
</evidence>
<dbReference type="Proteomes" id="UP001234354">
    <property type="component" value="Unassembled WGS sequence"/>
</dbReference>
<feature type="binding site" evidence="8">
    <location>
        <position position="267"/>
    </location>
    <ligand>
        <name>Mg(2+)</name>
        <dbReference type="ChEBI" id="CHEBI:18420"/>
    </ligand>
</feature>
<keyword evidence="7 8" id="KW-0460">Magnesium</keyword>
<protein>
    <recommendedName>
        <fullName evidence="8">Formate-dependent phosphoribosylglycinamide formyltransferase</fullName>
        <ecNumber evidence="8">6.3.1.21</ecNumber>
    </recommendedName>
    <alternativeName>
        <fullName evidence="8">5'-phosphoribosylglycinamide transformylase 2</fullName>
    </alternativeName>
    <alternativeName>
        <fullName evidence="8">Formate-dependent GAR transformylase</fullName>
    </alternativeName>
    <alternativeName>
        <fullName evidence="8">GAR transformylase 2</fullName>
        <shortName evidence="8">GART 2</shortName>
    </alternativeName>
    <alternativeName>
        <fullName evidence="8">Non-folate glycinamide ribonucleotide transformylase</fullName>
    </alternativeName>
    <alternativeName>
        <fullName evidence="8">Phosphoribosylglycinamide formyltransferase 2</fullName>
    </alternativeName>
</protein>
<evidence type="ECO:0000256" key="8">
    <source>
        <dbReference type="HAMAP-Rule" id="MF_01643"/>
    </source>
</evidence>
<feature type="binding site" evidence="8">
    <location>
        <position position="82"/>
    </location>
    <ligand>
        <name>N(1)-(5-phospho-beta-D-ribosyl)glycinamide</name>
        <dbReference type="ChEBI" id="CHEBI:143788"/>
    </ligand>
</feature>
<comment type="function">
    <text evidence="8">Involved in the de novo purine biosynthesis. Catalyzes the transfer of formate to 5-phospho-ribosyl-glycinamide (GAR), producing 5-phospho-ribosyl-N-formylglycinamide (FGAR). Formate is provided by PurU via hydrolysis of 10-formyl-tetrahydrofolate.</text>
</comment>
<keyword evidence="3 8" id="KW-0479">Metal-binding</keyword>
<sequence>MTTLGTPRSPSATRVLLLGSGELGKEVAIELQRLGVEVIAADRYADAPAMQVAHRSHVLDMLDPAALRALIAQERPHLVVPEIEAIHTPTLVELEADGLHVIPTARAARLTMDREGIRRLAAETLGLPTSPYRFVDTREDYLAAVAAIGLPCVVKPLMSSSGKGQSTLRSEADIAPAWDYAQTGGRAGAGRCIVEGFIDFDYEITLLTVRHAGGTSFCAPIGHWQKDGDYRESWQPQPMSAAALARAQQIARAVTDDLGGRGLFGVELFVKGDAVWFSEVSPRPHDTGLVTLVSQDLSEFALHARAILGLPVGAGDGETIKTVAPSASCAMLAQGHGVPVFAHVEAALAAPDTALRLFGKPRVEGQRRVGVTLARGADIDAARAKAREAAAEIEITLA</sequence>
<dbReference type="FunFam" id="3.30.470.20:FF:000027">
    <property type="entry name" value="Formate-dependent phosphoribosylglycinamide formyltransferase"/>
    <property type="match status" value="1"/>
</dbReference>
<evidence type="ECO:0000313" key="10">
    <source>
        <dbReference type="EMBL" id="MDQ1118396.1"/>
    </source>
</evidence>
<dbReference type="NCBIfam" id="TIGR01142">
    <property type="entry name" value="purT"/>
    <property type="match status" value="1"/>
</dbReference>
<evidence type="ECO:0000256" key="4">
    <source>
        <dbReference type="ARBA" id="ARBA00022741"/>
    </source>
</evidence>
<dbReference type="GO" id="GO:0000287">
    <property type="term" value="F:magnesium ion binding"/>
    <property type="evidence" value="ECO:0007669"/>
    <property type="project" value="UniProtKB-UniRule"/>
</dbReference>
<dbReference type="InterPro" id="IPR005862">
    <property type="entry name" value="PurT"/>
</dbReference>
<keyword evidence="6 8" id="KW-0067">ATP-binding</keyword>
<dbReference type="InterPro" id="IPR011054">
    <property type="entry name" value="Rudment_hybrid_motif"/>
</dbReference>
<dbReference type="GO" id="GO:0006189">
    <property type="term" value="P:'de novo' IMP biosynthetic process"/>
    <property type="evidence" value="ECO:0007669"/>
    <property type="project" value="UniProtKB-UniRule"/>
</dbReference>
<feature type="binding site" evidence="8">
    <location>
        <position position="114"/>
    </location>
    <ligand>
        <name>ATP</name>
        <dbReference type="ChEBI" id="CHEBI:30616"/>
    </ligand>
</feature>
<keyword evidence="10" id="KW-0808">Transferase</keyword>
<dbReference type="InterPro" id="IPR054350">
    <property type="entry name" value="PurT/PurK_preATP-grasp"/>
</dbReference>
<dbReference type="PANTHER" id="PTHR43055:SF1">
    <property type="entry name" value="FORMATE-DEPENDENT PHOSPHORIBOSYLGLYCINAMIDE FORMYLTRANSFERASE"/>
    <property type="match status" value="1"/>
</dbReference>
<comment type="caution">
    <text evidence="10">The sequence shown here is derived from an EMBL/GenBank/DDBJ whole genome shotgun (WGS) entry which is preliminary data.</text>
</comment>
<dbReference type="Gene3D" id="3.30.470.20">
    <property type="entry name" value="ATP-grasp fold, B domain"/>
    <property type="match status" value="1"/>
</dbReference>
<evidence type="ECO:0000256" key="6">
    <source>
        <dbReference type="ARBA" id="ARBA00022840"/>
    </source>
</evidence>
<dbReference type="GO" id="GO:0005524">
    <property type="term" value="F:ATP binding"/>
    <property type="evidence" value="ECO:0007669"/>
    <property type="project" value="UniProtKB-UniRule"/>
</dbReference>
<dbReference type="InterPro" id="IPR003135">
    <property type="entry name" value="ATP-grasp_carboxylate-amine"/>
</dbReference>
<dbReference type="SUPFAM" id="SSF51246">
    <property type="entry name" value="Rudiment single hybrid motif"/>
    <property type="match status" value="1"/>
</dbReference>
<evidence type="ECO:0000259" key="9">
    <source>
        <dbReference type="PROSITE" id="PS50975"/>
    </source>
</evidence>
<dbReference type="InterPro" id="IPR048740">
    <property type="entry name" value="PurT_C"/>
</dbReference>
<keyword evidence="5 8" id="KW-0658">Purine biosynthesis</keyword>
<dbReference type="EMBL" id="JAUTBB010000001">
    <property type="protein sequence ID" value="MDQ1118396.1"/>
    <property type="molecule type" value="Genomic_DNA"/>
</dbReference>
<dbReference type="GO" id="GO:0005829">
    <property type="term" value="C:cytosol"/>
    <property type="evidence" value="ECO:0007669"/>
    <property type="project" value="TreeGrafter"/>
</dbReference>
<accession>A0AAW8GBK5</accession>
<feature type="domain" description="ATP-grasp" evidence="9">
    <location>
        <begin position="119"/>
        <end position="308"/>
    </location>
</feature>
<dbReference type="Pfam" id="PF02222">
    <property type="entry name" value="ATP-grasp"/>
    <property type="match status" value="1"/>
</dbReference>
<feature type="binding site" evidence="8">
    <location>
        <begin position="367"/>
        <end position="368"/>
    </location>
    <ligand>
        <name>N(1)-(5-phospho-beta-D-ribosyl)glycinamide</name>
        <dbReference type="ChEBI" id="CHEBI:143788"/>
    </ligand>
</feature>
<evidence type="ECO:0000256" key="7">
    <source>
        <dbReference type="ARBA" id="ARBA00022842"/>
    </source>
</evidence>
<feature type="binding site" evidence="8">
    <location>
        <begin position="195"/>
        <end position="198"/>
    </location>
    <ligand>
        <name>ATP</name>
        <dbReference type="ChEBI" id="CHEBI:30616"/>
    </ligand>
</feature>
<organism evidence="10 11">
    <name type="scientific">Pseudoxanthomonas winnipegensis</name>
    <dbReference type="NCBI Taxonomy" id="2480810"/>
    <lineage>
        <taxon>Bacteria</taxon>
        <taxon>Pseudomonadati</taxon>
        <taxon>Pseudomonadota</taxon>
        <taxon>Gammaproteobacteria</taxon>
        <taxon>Lysobacterales</taxon>
        <taxon>Lysobacteraceae</taxon>
        <taxon>Pseudoxanthomonas</taxon>
    </lineage>
</organism>
<dbReference type="PROSITE" id="PS50975">
    <property type="entry name" value="ATP_GRASP"/>
    <property type="match status" value="1"/>
</dbReference>
<feature type="binding site" evidence="8">
    <location>
        <position position="286"/>
    </location>
    <ligand>
        <name>N(1)-(5-phospho-beta-D-ribosyl)glycinamide</name>
        <dbReference type="ChEBI" id="CHEBI:143788"/>
    </ligand>
</feature>
<dbReference type="InterPro" id="IPR013815">
    <property type="entry name" value="ATP_grasp_subdomain_1"/>
</dbReference>
<dbReference type="FunFam" id="3.40.50.20:FF:000007">
    <property type="entry name" value="Formate-dependent phosphoribosylglycinamide formyltransferase"/>
    <property type="match status" value="1"/>
</dbReference>
<reference evidence="10" key="1">
    <citation type="submission" date="2023-07" db="EMBL/GenBank/DDBJ databases">
        <title>Functional and genomic diversity of the sorghum phyllosphere microbiome.</title>
        <authorList>
            <person name="Shade A."/>
        </authorList>
    </citation>
    <scope>NUCLEOTIDE SEQUENCE</scope>
    <source>
        <strain evidence="10">SORGH_AS_0908</strain>
    </source>
</reference>
<feature type="binding site" evidence="8">
    <location>
        <position position="155"/>
    </location>
    <ligand>
        <name>ATP</name>
        <dbReference type="ChEBI" id="CHEBI:30616"/>
    </ligand>
</feature>
<dbReference type="PANTHER" id="PTHR43055">
    <property type="entry name" value="FORMATE-DEPENDENT PHOSPHORIBOSYLGLYCINAMIDE FORMYLTRANSFERASE"/>
    <property type="match status" value="1"/>
</dbReference>
<dbReference type="InterPro" id="IPR016185">
    <property type="entry name" value="PreATP-grasp_dom_sf"/>
</dbReference>
<evidence type="ECO:0000256" key="1">
    <source>
        <dbReference type="ARBA" id="ARBA00011738"/>
    </source>
</evidence>
<dbReference type="HAMAP" id="MF_01643">
    <property type="entry name" value="PurT"/>
    <property type="match status" value="1"/>
</dbReference>
<evidence type="ECO:0000313" key="11">
    <source>
        <dbReference type="Proteomes" id="UP001234354"/>
    </source>
</evidence>
<dbReference type="NCBIfam" id="NF006766">
    <property type="entry name" value="PRK09288.1"/>
    <property type="match status" value="1"/>
</dbReference>
<comment type="similarity">
    <text evidence="8">Belongs to the PurK/PurT family.</text>
</comment>
<dbReference type="SUPFAM" id="SSF56059">
    <property type="entry name" value="Glutathione synthetase ATP-binding domain-like"/>
    <property type="match status" value="1"/>
</dbReference>
<dbReference type="RefSeq" id="WP_306991063.1">
    <property type="nucleotide sequence ID" value="NZ_JAUTBB010000001.1"/>
</dbReference>
<dbReference type="GO" id="GO:0043815">
    <property type="term" value="F:phosphoribosylglycinamide formyltransferase 2 activity"/>
    <property type="evidence" value="ECO:0007669"/>
    <property type="project" value="UniProtKB-UniRule"/>
</dbReference>
<comment type="pathway">
    <text evidence="8">Purine metabolism; IMP biosynthesis via de novo pathway; N(2)-formyl-N(1)-(5-phospho-D-ribosyl)glycinamide from N(1)-(5-phospho-D-ribosyl)glycinamide (formate route): step 1/1.</text>
</comment>
<feature type="binding site" evidence="8">
    <location>
        <position position="360"/>
    </location>
    <ligand>
        <name>N(1)-(5-phospho-beta-D-ribosyl)glycinamide</name>
        <dbReference type="ChEBI" id="CHEBI:143788"/>
    </ligand>
</feature>
<feature type="binding site" evidence="8">
    <location>
        <begin position="160"/>
        <end position="165"/>
    </location>
    <ligand>
        <name>ATP</name>
        <dbReference type="ChEBI" id="CHEBI:30616"/>
    </ligand>
</feature>
<dbReference type="SUPFAM" id="SSF52440">
    <property type="entry name" value="PreATP-grasp domain"/>
    <property type="match status" value="1"/>
</dbReference>
<evidence type="ECO:0000256" key="5">
    <source>
        <dbReference type="ARBA" id="ARBA00022755"/>
    </source>
</evidence>